<dbReference type="RefSeq" id="YP_009448538.1">
    <property type="nucleotide sequence ID" value="NC_036594.1"/>
</dbReference>
<sequence length="109" mass="12846">MEKITRFVEEMEKLMRLRNDTIRLKIVEGNKYYNVREEYEGMSESEKSLNYIRISKDTLDVYTSTGKKSRGNLNNEYGGLDLVNKEGIILVKCKHEKRIQELCSKVHLI</sequence>
<keyword evidence="2" id="KW-1185">Reference proteome</keyword>
<name>A0A2I2L3X3_9VIRU</name>
<dbReference type="Proteomes" id="UP000236316">
    <property type="component" value="Segment"/>
</dbReference>
<reference evidence="1" key="1">
    <citation type="submission" date="2017-08" db="EMBL/GenBank/DDBJ databases">
        <authorList>
            <consortium name="Urmite Genomes"/>
        </authorList>
    </citation>
    <scope>NUCLEOTIDE SEQUENCE [LARGE SCALE GENOMIC DNA]</scope>
    <source>
        <strain evidence="1">IHUMI-LCC2</strain>
    </source>
</reference>
<gene>
    <name evidence="1" type="ORF">ORPV_332</name>
</gene>
<organism evidence="1">
    <name type="scientific">Orpheovirus IHUMI-LCC2</name>
    <dbReference type="NCBI Taxonomy" id="2023057"/>
    <lineage>
        <taxon>Viruses</taxon>
        <taxon>Varidnaviria</taxon>
        <taxon>Bamfordvirae</taxon>
        <taxon>Nucleocytoviricota</taxon>
        <taxon>Megaviricetes</taxon>
        <taxon>Pimascovirales</taxon>
        <taxon>Ocovirineae</taxon>
        <taxon>Orpheoviridae</taxon>
        <taxon>Alphaorpheovirus</taxon>
        <taxon>Alphaorpheovirus massiliense</taxon>
    </lineage>
</organism>
<dbReference type="EMBL" id="LT906555">
    <property type="protein sequence ID" value="SNW62236.1"/>
    <property type="molecule type" value="Genomic_DNA"/>
</dbReference>
<proteinExistence type="predicted"/>
<accession>A0A2I2L3X3</accession>
<protein>
    <submittedName>
        <fullName evidence="1">Uncharacterized protein</fullName>
    </submittedName>
</protein>
<evidence type="ECO:0000313" key="1">
    <source>
        <dbReference type="EMBL" id="SNW62236.1"/>
    </source>
</evidence>
<dbReference type="GeneID" id="35382109"/>
<dbReference type="KEGG" id="vg:35382109"/>
<evidence type="ECO:0000313" key="2">
    <source>
        <dbReference type="Proteomes" id="UP000236316"/>
    </source>
</evidence>